<keyword evidence="4" id="KW-0472">Membrane</keyword>
<dbReference type="InterPro" id="IPR011990">
    <property type="entry name" value="TPR-like_helical_dom_sf"/>
</dbReference>
<sequence length="470" mass="53324">MNNKIYKLNTCLICILIGTLLWSCEDFVEVDAPRNEIIRETAITDDESAVAAISGIYSEFESNGSFTNSDLDRLMGLYSDELLASPNSETELEYFQSNLTVENGHSDIFWSSSFNSLLNINSLLEILEDNNQVTQELKNQIEGEAKFLRAFSHFYLTNLFGRSPIITSSDVVTNNTISRSDEQMVYQQIILDLEDAIGLMAADFSFIEGKRIRPNRDAAIALLARTYLYIEDWEKAEEQATLLINNNLYTLETDLNDVFLAANDEAIWQIEPSQISTNFTVLQANRFVIQQTAIGLGSRSVFRNELINSFEVGDRRFTDWVGSFNDPGTGINYYFPYKYKNVTNNIVRDQEYLSVFRLAEQYLIRAEARAKQGNIIGAQSDVNSIRNRAGLANTTANTQVDLLMAVEQERKVELFTEFAHRWLDIKRTGKADAVLSPIKTDSWRSTNTLLPISLSEIEINPNLLPQNQGY</sequence>
<dbReference type="Pfam" id="PF07980">
    <property type="entry name" value="SusD_RagB"/>
    <property type="match status" value="1"/>
</dbReference>
<evidence type="ECO:0000256" key="1">
    <source>
        <dbReference type="ARBA" id="ARBA00004442"/>
    </source>
</evidence>
<dbReference type="SUPFAM" id="SSF48452">
    <property type="entry name" value="TPR-like"/>
    <property type="match status" value="1"/>
</dbReference>
<accession>A0ABT8X0R8</accession>
<evidence type="ECO:0000259" key="7">
    <source>
        <dbReference type="Pfam" id="PF14322"/>
    </source>
</evidence>
<organism evidence="8 9">
    <name type="scientific">Flavivirga amylovorans</name>
    <dbReference type="NCBI Taxonomy" id="870486"/>
    <lineage>
        <taxon>Bacteria</taxon>
        <taxon>Pseudomonadati</taxon>
        <taxon>Bacteroidota</taxon>
        <taxon>Flavobacteriia</taxon>
        <taxon>Flavobacteriales</taxon>
        <taxon>Flavobacteriaceae</taxon>
        <taxon>Flavivirga</taxon>
    </lineage>
</organism>
<evidence type="ECO:0000256" key="4">
    <source>
        <dbReference type="ARBA" id="ARBA00023136"/>
    </source>
</evidence>
<comment type="subcellular location">
    <subcellularLocation>
        <location evidence="1">Cell outer membrane</location>
    </subcellularLocation>
</comment>
<comment type="caution">
    <text evidence="8">The sequence shown here is derived from an EMBL/GenBank/DDBJ whole genome shotgun (WGS) entry which is preliminary data.</text>
</comment>
<proteinExistence type="inferred from homology"/>
<dbReference type="Proteomes" id="UP001176891">
    <property type="component" value="Unassembled WGS sequence"/>
</dbReference>
<protein>
    <submittedName>
        <fullName evidence="8">RagB/SusD family nutrient uptake outer membrane protein</fullName>
    </submittedName>
</protein>
<keyword evidence="3" id="KW-0732">Signal</keyword>
<gene>
    <name evidence="8" type="ORF">Q4Q39_09060</name>
</gene>
<evidence type="ECO:0000313" key="9">
    <source>
        <dbReference type="Proteomes" id="UP001176891"/>
    </source>
</evidence>
<feature type="domain" description="RagB/SusD" evidence="6">
    <location>
        <begin position="333"/>
        <end position="470"/>
    </location>
</feature>
<reference evidence="8" key="1">
    <citation type="submission" date="2023-07" db="EMBL/GenBank/DDBJ databases">
        <title>Two novel species in the genus Flavivirga.</title>
        <authorList>
            <person name="Kwon K."/>
        </authorList>
    </citation>
    <scope>NUCLEOTIDE SEQUENCE</scope>
    <source>
        <strain evidence="8">KACC 14157</strain>
    </source>
</reference>
<keyword evidence="5" id="KW-0998">Cell outer membrane</keyword>
<feature type="domain" description="SusD-like N-terminal" evidence="7">
    <location>
        <begin position="45"/>
        <end position="228"/>
    </location>
</feature>
<dbReference type="Pfam" id="PF14322">
    <property type="entry name" value="SusD-like_3"/>
    <property type="match status" value="1"/>
</dbReference>
<dbReference type="EMBL" id="JAUOEM010000003">
    <property type="protein sequence ID" value="MDO5987544.1"/>
    <property type="molecule type" value="Genomic_DNA"/>
</dbReference>
<evidence type="ECO:0000256" key="3">
    <source>
        <dbReference type="ARBA" id="ARBA00022729"/>
    </source>
</evidence>
<evidence type="ECO:0000256" key="5">
    <source>
        <dbReference type="ARBA" id="ARBA00023237"/>
    </source>
</evidence>
<name>A0ABT8X0R8_9FLAO</name>
<dbReference type="InterPro" id="IPR033985">
    <property type="entry name" value="SusD-like_N"/>
</dbReference>
<evidence type="ECO:0000259" key="6">
    <source>
        <dbReference type="Pfam" id="PF07980"/>
    </source>
</evidence>
<dbReference type="RefSeq" id="WP_303282106.1">
    <property type="nucleotide sequence ID" value="NZ_BAABCZ010000010.1"/>
</dbReference>
<evidence type="ECO:0000256" key="2">
    <source>
        <dbReference type="ARBA" id="ARBA00006275"/>
    </source>
</evidence>
<keyword evidence="9" id="KW-1185">Reference proteome</keyword>
<evidence type="ECO:0000313" key="8">
    <source>
        <dbReference type="EMBL" id="MDO5987544.1"/>
    </source>
</evidence>
<comment type="similarity">
    <text evidence="2">Belongs to the SusD family.</text>
</comment>
<dbReference type="InterPro" id="IPR012944">
    <property type="entry name" value="SusD_RagB_dom"/>
</dbReference>
<dbReference type="CDD" id="cd08977">
    <property type="entry name" value="SusD"/>
    <property type="match status" value="1"/>
</dbReference>
<dbReference type="Gene3D" id="1.25.40.390">
    <property type="match status" value="1"/>
</dbReference>